<gene>
    <name evidence="1" type="ORF">METZ01_LOCUS260727</name>
</gene>
<dbReference type="InterPro" id="IPR054058">
    <property type="entry name" value="HTH_67"/>
</dbReference>
<feature type="non-terminal residue" evidence="1">
    <location>
        <position position="224"/>
    </location>
</feature>
<dbReference type="NCBIfam" id="NF047719">
    <property type="entry name" value="SCO6745_fam_HTH"/>
    <property type="match status" value="1"/>
</dbReference>
<accession>A0A382J9V0</accession>
<dbReference type="Pfam" id="PF21863">
    <property type="entry name" value="HTH_67"/>
    <property type="match status" value="1"/>
</dbReference>
<protein>
    <submittedName>
        <fullName evidence="1">Uncharacterized protein</fullName>
    </submittedName>
</protein>
<dbReference type="AlphaFoldDB" id="A0A382J9V0"/>
<sequence length="224" mass="24616">VKKLSEGENDWEEISRRAAFASHRLIGWIYWDPRAIANYEALGVPNGFGYYVSTRAASLGKAGNKAVSAAFYSIHPDFIAASLDNCREHTTFEKAAAARDAAIAPGLKELTPEICDPLAAMSSNLWKAAEELPVSGRALFASLLDWPRHQDPLTSAWLAVNTIREWRGDTHWAILASENIDGTMAGILDNAKHGYDDQWLPRSRGADDDAISTAFKKLMERGLA</sequence>
<reference evidence="1" key="1">
    <citation type="submission" date="2018-05" db="EMBL/GenBank/DDBJ databases">
        <authorList>
            <person name="Lanie J.A."/>
            <person name="Ng W.-L."/>
            <person name="Kazmierczak K.M."/>
            <person name="Andrzejewski T.M."/>
            <person name="Davidsen T.M."/>
            <person name="Wayne K.J."/>
            <person name="Tettelin H."/>
            <person name="Glass J.I."/>
            <person name="Rusch D."/>
            <person name="Podicherti R."/>
            <person name="Tsui H.-C.T."/>
            <person name="Winkler M.E."/>
        </authorList>
    </citation>
    <scope>NUCLEOTIDE SEQUENCE</scope>
</reference>
<feature type="non-terminal residue" evidence="1">
    <location>
        <position position="1"/>
    </location>
</feature>
<name>A0A382J9V0_9ZZZZ</name>
<evidence type="ECO:0000313" key="1">
    <source>
        <dbReference type="EMBL" id="SVC07873.1"/>
    </source>
</evidence>
<proteinExistence type="predicted"/>
<dbReference type="EMBL" id="UINC01072322">
    <property type="protein sequence ID" value="SVC07873.1"/>
    <property type="molecule type" value="Genomic_DNA"/>
</dbReference>
<organism evidence="1">
    <name type="scientific">marine metagenome</name>
    <dbReference type="NCBI Taxonomy" id="408172"/>
    <lineage>
        <taxon>unclassified sequences</taxon>
        <taxon>metagenomes</taxon>
        <taxon>ecological metagenomes</taxon>
    </lineage>
</organism>